<sequence>MLRLLLVTALLVTLPPFSQEGIQNLSWAETTRRASSSVASWINNNGASSVGLEVRRNLHTARGPHALAARVAAGRHGALAAPPVASALTLAPAFALDRSPPFTGRIPSLTATWTASSRRRRQILAEDARKAGKDKNKNELMRNNQLTAVLRADWLEQWGLHSYQGLLAQLD</sequence>
<dbReference type="Proteomes" id="UP001295740">
    <property type="component" value="Unassembled WGS sequence"/>
</dbReference>
<dbReference type="AlphaFoldDB" id="A0AAI8YM26"/>
<comment type="caution">
    <text evidence="2">The sequence shown here is derived from an EMBL/GenBank/DDBJ whole genome shotgun (WGS) entry which is preliminary data.</text>
</comment>
<keyword evidence="3" id="KW-1185">Reference proteome</keyword>
<feature type="signal peptide" evidence="1">
    <location>
        <begin position="1"/>
        <end position="19"/>
    </location>
</feature>
<keyword evidence="1" id="KW-0732">Signal</keyword>
<dbReference type="EMBL" id="CAUWAG010000013">
    <property type="protein sequence ID" value="CAJ2509767.1"/>
    <property type="molecule type" value="Genomic_DNA"/>
</dbReference>
<organism evidence="2 3">
    <name type="scientific">Anthostomella pinea</name>
    <dbReference type="NCBI Taxonomy" id="933095"/>
    <lineage>
        <taxon>Eukaryota</taxon>
        <taxon>Fungi</taxon>
        <taxon>Dikarya</taxon>
        <taxon>Ascomycota</taxon>
        <taxon>Pezizomycotina</taxon>
        <taxon>Sordariomycetes</taxon>
        <taxon>Xylariomycetidae</taxon>
        <taxon>Xylariales</taxon>
        <taxon>Xylariaceae</taxon>
        <taxon>Anthostomella</taxon>
    </lineage>
</organism>
<name>A0AAI8YM26_9PEZI</name>
<evidence type="ECO:0000313" key="2">
    <source>
        <dbReference type="EMBL" id="CAJ2509767.1"/>
    </source>
</evidence>
<accession>A0AAI8YM26</accession>
<feature type="chain" id="PRO_5042466902" evidence="1">
    <location>
        <begin position="20"/>
        <end position="171"/>
    </location>
</feature>
<protein>
    <submittedName>
        <fullName evidence="2">Uu.00g056670.m01.CDS01</fullName>
    </submittedName>
</protein>
<evidence type="ECO:0000313" key="3">
    <source>
        <dbReference type="Proteomes" id="UP001295740"/>
    </source>
</evidence>
<reference evidence="2" key="1">
    <citation type="submission" date="2023-10" db="EMBL/GenBank/DDBJ databases">
        <authorList>
            <person name="Hackl T."/>
        </authorList>
    </citation>
    <scope>NUCLEOTIDE SEQUENCE</scope>
</reference>
<gene>
    <name evidence="2" type="ORF">KHLLAP_LOCUS10235</name>
</gene>
<evidence type="ECO:0000256" key="1">
    <source>
        <dbReference type="SAM" id="SignalP"/>
    </source>
</evidence>
<proteinExistence type="predicted"/>